<dbReference type="InterPro" id="IPR007627">
    <property type="entry name" value="RNA_pol_sigma70_r2"/>
</dbReference>
<keyword evidence="3" id="KW-0731">Sigma factor</keyword>
<evidence type="ECO:0000313" key="8">
    <source>
        <dbReference type="EMBL" id="GGG20483.1"/>
    </source>
</evidence>
<proteinExistence type="inferred from homology"/>
<comment type="caution">
    <text evidence="8">The sequence shown here is derived from an EMBL/GenBank/DDBJ whole genome shotgun (WGS) entry which is preliminary data.</text>
</comment>
<evidence type="ECO:0000256" key="1">
    <source>
        <dbReference type="ARBA" id="ARBA00010641"/>
    </source>
</evidence>
<feature type="domain" description="RNA polymerase sigma factor 70 region 4 type 2" evidence="7">
    <location>
        <begin position="136"/>
        <end position="187"/>
    </location>
</feature>
<accession>A0ABQ1WA43</accession>
<evidence type="ECO:0000259" key="7">
    <source>
        <dbReference type="Pfam" id="PF08281"/>
    </source>
</evidence>
<comment type="similarity">
    <text evidence="1">Belongs to the sigma-70 factor family. ECF subfamily.</text>
</comment>
<evidence type="ECO:0000259" key="6">
    <source>
        <dbReference type="Pfam" id="PF04542"/>
    </source>
</evidence>
<dbReference type="SUPFAM" id="SSF88659">
    <property type="entry name" value="Sigma3 and sigma4 domains of RNA polymerase sigma factors"/>
    <property type="match status" value="1"/>
</dbReference>
<name>A0ABQ1WA43_9BACT</name>
<keyword evidence="2" id="KW-0805">Transcription regulation</keyword>
<sequence length="219" mass="25474">MHKTEAVVSYAPDSEIVSKIKAGEKDLFEILIRRHNGALYKVGRSFGLLHDDVQDLMQEAHIAAYLNLGKFESRAAYKTWLIRIMLNKCYHWTMEKAHKSKSAFSEVSHTGEVNFAEKNPSSDGHREVLNRELGRVLEECIEQLAPEYRTVFVLRELEGLNVHETAEVMEITETNVKVRLNRAKSMLRRKLESWYPKAAVYEFNLIYCDQVVERVFQRI</sequence>
<evidence type="ECO:0000256" key="3">
    <source>
        <dbReference type="ARBA" id="ARBA00023082"/>
    </source>
</evidence>
<evidence type="ECO:0000256" key="2">
    <source>
        <dbReference type="ARBA" id="ARBA00023015"/>
    </source>
</evidence>
<dbReference type="PANTHER" id="PTHR43133:SF8">
    <property type="entry name" value="RNA POLYMERASE SIGMA FACTOR HI_1459-RELATED"/>
    <property type="match status" value="1"/>
</dbReference>
<dbReference type="InterPro" id="IPR039425">
    <property type="entry name" value="RNA_pol_sigma-70-like"/>
</dbReference>
<dbReference type="RefSeq" id="WP_188501918.1">
    <property type="nucleotide sequence ID" value="NZ_BMFP01000005.1"/>
</dbReference>
<dbReference type="InterPro" id="IPR013324">
    <property type="entry name" value="RNA_pol_sigma_r3/r4-like"/>
</dbReference>
<dbReference type="Pfam" id="PF08281">
    <property type="entry name" value="Sigma70_r4_2"/>
    <property type="match status" value="1"/>
</dbReference>
<dbReference type="EMBL" id="BMFP01000005">
    <property type="protein sequence ID" value="GGG20483.1"/>
    <property type="molecule type" value="Genomic_DNA"/>
</dbReference>
<dbReference type="Proteomes" id="UP000634043">
    <property type="component" value="Unassembled WGS sequence"/>
</dbReference>
<dbReference type="CDD" id="cd06171">
    <property type="entry name" value="Sigma70_r4"/>
    <property type="match status" value="1"/>
</dbReference>
<dbReference type="SUPFAM" id="SSF88946">
    <property type="entry name" value="Sigma2 domain of RNA polymerase sigma factors"/>
    <property type="match status" value="1"/>
</dbReference>
<gene>
    <name evidence="8" type="ORF">GCM10011323_25650</name>
</gene>
<organism evidence="8 9">
    <name type="scientific">Pontibacter amylolyticus</name>
    <dbReference type="NCBI Taxonomy" id="1424080"/>
    <lineage>
        <taxon>Bacteria</taxon>
        <taxon>Pseudomonadati</taxon>
        <taxon>Bacteroidota</taxon>
        <taxon>Cytophagia</taxon>
        <taxon>Cytophagales</taxon>
        <taxon>Hymenobacteraceae</taxon>
        <taxon>Pontibacter</taxon>
    </lineage>
</organism>
<dbReference type="InterPro" id="IPR013325">
    <property type="entry name" value="RNA_pol_sigma_r2"/>
</dbReference>
<feature type="domain" description="RNA polymerase sigma-70 region 2" evidence="6">
    <location>
        <begin position="31"/>
        <end position="92"/>
    </location>
</feature>
<reference evidence="9" key="1">
    <citation type="journal article" date="2019" name="Int. J. Syst. Evol. Microbiol.">
        <title>The Global Catalogue of Microorganisms (GCM) 10K type strain sequencing project: providing services to taxonomists for standard genome sequencing and annotation.</title>
        <authorList>
            <consortium name="The Broad Institute Genomics Platform"/>
            <consortium name="The Broad Institute Genome Sequencing Center for Infectious Disease"/>
            <person name="Wu L."/>
            <person name="Ma J."/>
        </authorList>
    </citation>
    <scope>NUCLEOTIDE SEQUENCE [LARGE SCALE GENOMIC DNA]</scope>
    <source>
        <strain evidence="9">CGMCC 1.12749</strain>
    </source>
</reference>
<dbReference type="InterPro" id="IPR036388">
    <property type="entry name" value="WH-like_DNA-bd_sf"/>
</dbReference>
<dbReference type="Pfam" id="PF04542">
    <property type="entry name" value="Sigma70_r2"/>
    <property type="match status" value="1"/>
</dbReference>
<dbReference type="PANTHER" id="PTHR43133">
    <property type="entry name" value="RNA POLYMERASE ECF-TYPE SIGMA FACTO"/>
    <property type="match status" value="1"/>
</dbReference>
<protein>
    <submittedName>
        <fullName evidence="8">RNA polymerase sigma factor</fullName>
    </submittedName>
</protein>
<dbReference type="NCBIfam" id="TIGR02937">
    <property type="entry name" value="sigma70-ECF"/>
    <property type="match status" value="1"/>
</dbReference>
<keyword evidence="4" id="KW-0238">DNA-binding</keyword>
<dbReference type="InterPro" id="IPR013249">
    <property type="entry name" value="RNA_pol_sigma70_r4_t2"/>
</dbReference>
<dbReference type="Gene3D" id="1.10.10.10">
    <property type="entry name" value="Winged helix-like DNA-binding domain superfamily/Winged helix DNA-binding domain"/>
    <property type="match status" value="1"/>
</dbReference>
<evidence type="ECO:0000313" key="9">
    <source>
        <dbReference type="Proteomes" id="UP000634043"/>
    </source>
</evidence>
<keyword evidence="9" id="KW-1185">Reference proteome</keyword>
<evidence type="ECO:0000256" key="4">
    <source>
        <dbReference type="ARBA" id="ARBA00023125"/>
    </source>
</evidence>
<evidence type="ECO:0000256" key="5">
    <source>
        <dbReference type="ARBA" id="ARBA00023163"/>
    </source>
</evidence>
<dbReference type="Gene3D" id="1.10.1740.10">
    <property type="match status" value="1"/>
</dbReference>
<dbReference type="InterPro" id="IPR014284">
    <property type="entry name" value="RNA_pol_sigma-70_dom"/>
</dbReference>
<keyword evidence="5" id="KW-0804">Transcription</keyword>